<gene>
    <name evidence="2" type="ORF">NYM_LOCUS6186</name>
</gene>
<dbReference type="EMBL" id="LR721776">
    <property type="protein sequence ID" value="VVV71681.1"/>
    <property type="molecule type" value="Genomic_DNA"/>
</dbReference>
<keyword evidence="1" id="KW-0472">Membrane</keyword>
<accession>A0A5K0Y0Y5</accession>
<feature type="transmembrane region" description="Helical" evidence="1">
    <location>
        <begin position="16"/>
        <end position="35"/>
    </location>
</feature>
<sequence>MLETEVLGNDFLGESAFVFLVSHLIASPAVLFLYLNP</sequence>
<evidence type="ECO:0000256" key="1">
    <source>
        <dbReference type="SAM" id="Phobius"/>
    </source>
</evidence>
<organism evidence="2">
    <name type="scientific">Nymphaea colorata</name>
    <name type="common">pocket water lily</name>
    <dbReference type="NCBI Taxonomy" id="210225"/>
    <lineage>
        <taxon>Eukaryota</taxon>
        <taxon>Viridiplantae</taxon>
        <taxon>Streptophyta</taxon>
        <taxon>Embryophyta</taxon>
        <taxon>Tracheophyta</taxon>
        <taxon>Spermatophyta</taxon>
        <taxon>Magnoliopsida</taxon>
        <taxon>Nymphaeales</taxon>
        <taxon>Nymphaeaceae</taxon>
        <taxon>Nymphaea</taxon>
    </lineage>
</organism>
<proteinExistence type="predicted"/>
<protein>
    <submittedName>
        <fullName evidence="2">Uncharacterized protein</fullName>
    </submittedName>
</protein>
<dbReference type="AlphaFoldDB" id="A0A5K0Y0Y5"/>
<name>A0A5K0Y0Y5_9MAGN</name>
<reference evidence="2" key="1">
    <citation type="submission" date="2019-09" db="EMBL/GenBank/DDBJ databases">
        <authorList>
            <person name="Zhang L."/>
        </authorList>
    </citation>
    <scope>NUCLEOTIDE SEQUENCE</scope>
</reference>
<keyword evidence="1" id="KW-0812">Transmembrane</keyword>
<keyword evidence="1" id="KW-1133">Transmembrane helix</keyword>
<evidence type="ECO:0000313" key="2">
    <source>
        <dbReference type="EMBL" id="VVV71681.1"/>
    </source>
</evidence>